<dbReference type="AlphaFoldDB" id="A0A7I4Y7I3"/>
<feature type="region of interest" description="Disordered" evidence="1">
    <location>
        <begin position="45"/>
        <end position="106"/>
    </location>
</feature>
<evidence type="ECO:0000313" key="2">
    <source>
        <dbReference type="Proteomes" id="UP000025227"/>
    </source>
</evidence>
<keyword evidence="2" id="KW-1185">Reference proteome</keyword>
<accession>A0A7I4Y7I3</accession>
<protein>
    <submittedName>
        <fullName evidence="3">Uncharacterized protein</fullName>
    </submittedName>
</protein>
<sequence>MITRLRVLTDAYVGGNHYKDLVQFFPPFLFCSELNRYELRLLKGGVTRSIQNGKQPRQTDRQTDRQTHRQTDRKTGSRHRMIDRETTDRQIKSQSFKQRGKGRLTD</sequence>
<name>A0A7I4Y7I3_HAECO</name>
<proteinExistence type="predicted"/>
<evidence type="ECO:0000313" key="3">
    <source>
        <dbReference type="WBParaSite" id="HCON_00062530-00001"/>
    </source>
</evidence>
<reference evidence="3" key="1">
    <citation type="submission" date="2020-12" db="UniProtKB">
        <authorList>
            <consortium name="WormBaseParasite"/>
        </authorList>
    </citation>
    <scope>IDENTIFICATION</scope>
    <source>
        <strain evidence="3">MHco3</strain>
    </source>
</reference>
<organism evidence="2 3">
    <name type="scientific">Haemonchus contortus</name>
    <name type="common">Barber pole worm</name>
    <dbReference type="NCBI Taxonomy" id="6289"/>
    <lineage>
        <taxon>Eukaryota</taxon>
        <taxon>Metazoa</taxon>
        <taxon>Ecdysozoa</taxon>
        <taxon>Nematoda</taxon>
        <taxon>Chromadorea</taxon>
        <taxon>Rhabditida</taxon>
        <taxon>Rhabditina</taxon>
        <taxon>Rhabditomorpha</taxon>
        <taxon>Strongyloidea</taxon>
        <taxon>Trichostrongylidae</taxon>
        <taxon>Haemonchus</taxon>
    </lineage>
</organism>
<feature type="compositionally biased region" description="Basic and acidic residues" evidence="1">
    <location>
        <begin position="57"/>
        <end position="91"/>
    </location>
</feature>
<dbReference type="WBParaSite" id="HCON_00062530-00001">
    <property type="protein sequence ID" value="HCON_00062530-00001"/>
    <property type="gene ID" value="HCON_00062530"/>
</dbReference>
<evidence type="ECO:0000256" key="1">
    <source>
        <dbReference type="SAM" id="MobiDB-lite"/>
    </source>
</evidence>
<dbReference type="Proteomes" id="UP000025227">
    <property type="component" value="Unplaced"/>
</dbReference>